<dbReference type="FunCoup" id="A9UUT0">
    <property type="interactions" value="187"/>
</dbReference>
<keyword evidence="9" id="KW-1185">Reference proteome</keyword>
<feature type="transmembrane region" description="Helical" evidence="6">
    <location>
        <begin position="401"/>
        <end position="434"/>
    </location>
</feature>
<accession>A9UUT0</accession>
<organism evidence="8 9">
    <name type="scientific">Monosiga brevicollis</name>
    <name type="common">Choanoflagellate</name>
    <dbReference type="NCBI Taxonomy" id="81824"/>
    <lineage>
        <taxon>Eukaryota</taxon>
        <taxon>Choanoflagellata</taxon>
        <taxon>Craspedida</taxon>
        <taxon>Salpingoecidae</taxon>
        <taxon>Monosiga</taxon>
    </lineage>
</organism>
<dbReference type="Pfam" id="PF05041">
    <property type="entry name" value="Pecanex_C"/>
    <property type="match status" value="1"/>
</dbReference>
<feature type="transmembrane region" description="Helical" evidence="6">
    <location>
        <begin position="299"/>
        <end position="316"/>
    </location>
</feature>
<comment type="subcellular location">
    <subcellularLocation>
        <location evidence="1">Membrane</location>
        <topology evidence="1">Multi-pass membrane protein</topology>
    </subcellularLocation>
</comment>
<evidence type="ECO:0000313" key="9">
    <source>
        <dbReference type="Proteomes" id="UP000001357"/>
    </source>
</evidence>
<evidence type="ECO:0000256" key="6">
    <source>
        <dbReference type="SAM" id="Phobius"/>
    </source>
</evidence>
<dbReference type="GeneID" id="5889590"/>
<dbReference type="GO" id="GO:0016020">
    <property type="term" value="C:membrane"/>
    <property type="evidence" value="ECO:0007669"/>
    <property type="project" value="UniProtKB-SubCell"/>
</dbReference>
<dbReference type="KEGG" id="mbr:MONBRDRAFT_36307"/>
<evidence type="ECO:0000256" key="3">
    <source>
        <dbReference type="ARBA" id="ARBA00022692"/>
    </source>
</evidence>
<dbReference type="Proteomes" id="UP000001357">
    <property type="component" value="Unassembled WGS sequence"/>
</dbReference>
<dbReference type="eggNOG" id="KOG3604">
    <property type="taxonomic scope" value="Eukaryota"/>
</dbReference>
<dbReference type="EMBL" id="CH991546">
    <property type="protein sequence ID" value="EDQ90959.1"/>
    <property type="molecule type" value="Genomic_DNA"/>
</dbReference>
<protein>
    <recommendedName>
        <fullName evidence="7">Pecanex C-terminal domain-containing protein</fullName>
    </recommendedName>
</protein>
<name>A9UUT0_MONBE</name>
<evidence type="ECO:0000256" key="2">
    <source>
        <dbReference type="ARBA" id="ARBA00010170"/>
    </source>
</evidence>
<dbReference type="InParanoid" id="A9UUT0"/>
<dbReference type="RefSeq" id="XP_001744256.1">
    <property type="nucleotide sequence ID" value="XM_001744204.1"/>
</dbReference>
<evidence type="ECO:0000259" key="7">
    <source>
        <dbReference type="Pfam" id="PF05041"/>
    </source>
</evidence>
<comment type="similarity">
    <text evidence="2">Belongs to the pecanex family.</text>
</comment>
<feature type="transmembrane region" description="Helical" evidence="6">
    <location>
        <begin position="221"/>
        <end position="239"/>
    </location>
</feature>
<dbReference type="InterPro" id="IPR007735">
    <property type="entry name" value="Pecanex_C"/>
</dbReference>
<evidence type="ECO:0000313" key="8">
    <source>
        <dbReference type="EMBL" id="EDQ90959.1"/>
    </source>
</evidence>
<feature type="domain" description="Pecanex C-terminal" evidence="7">
    <location>
        <begin position="580"/>
        <end position="724"/>
    </location>
</feature>
<keyword evidence="4 6" id="KW-1133">Transmembrane helix</keyword>
<feature type="transmembrane region" description="Helical" evidence="6">
    <location>
        <begin position="251"/>
        <end position="279"/>
    </location>
</feature>
<keyword evidence="3 6" id="KW-0812">Transmembrane</keyword>
<keyword evidence="5 6" id="KW-0472">Membrane</keyword>
<feature type="transmembrane region" description="Helical" evidence="6">
    <location>
        <begin position="77"/>
        <end position="94"/>
    </location>
</feature>
<evidence type="ECO:0000256" key="5">
    <source>
        <dbReference type="ARBA" id="ARBA00023136"/>
    </source>
</evidence>
<evidence type="ECO:0000256" key="1">
    <source>
        <dbReference type="ARBA" id="ARBA00004141"/>
    </source>
</evidence>
<dbReference type="AlphaFoldDB" id="A9UUT0"/>
<dbReference type="PANTHER" id="PTHR12372:SF6">
    <property type="entry name" value="PECANEX-LIKE PROTEIN 4"/>
    <property type="match status" value="1"/>
</dbReference>
<dbReference type="InterPro" id="IPR039797">
    <property type="entry name" value="Pecanex"/>
</dbReference>
<reference evidence="8 9" key="1">
    <citation type="journal article" date="2008" name="Nature">
        <title>The genome of the choanoflagellate Monosiga brevicollis and the origin of metazoans.</title>
        <authorList>
            <consortium name="JGI Sequencing"/>
            <person name="King N."/>
            <person name="Westbrook M.J."/>
            <person name="Young S.L."/>
            <person name="Kuo A."/>
            <person name="Abedin M."/>
            <person name="Chapman J."/>
            <person name="Fairclough S."/>
            <person name="Hellsten U."/>
            <person name="Isogai Y."/>
            <person name="Letunic I."/>
            <person name="Marr M."/>
            <person name="Pincus D."/>
            <person name="Putnam N."/>
            <person name="Rokas A."/>
            <person name="Wright K.J."/>
            <person name="Zuzow R."/>
            <person name="Dirks W."/>
            <person name="Good M."/>
            <person name="Goodstein D."/>
            <person name="Lemons D."/>
            <person name="Li W."/>
            <person name="Lyons J.B."/>
            <person name="Morris A."/>
            <person name="Nichols S."/>
            <person name="Richter D.J."/>
            <person name="Salamov A."/>
            <person name="Bork P."/>
            <person name="Lim W.A."/>
            <person name="Manning G."/>
            <person name="Miller W.T."/>
            <person name="McGinnis W."/>
            <person name="Shapiro H."/>
            <person name="Tjian R."/>
            <person name="Grigoriev I.V."/>
            <person name="Rokhsar D."/>
        </authorList>
    </citation>
    <scope>NUCLEOTIDE SEQUENCE [LARGE SCALE GENOMIC DNA]</scope>
    <source>
        <strain evidence="9">MX1 / ATCC 50154</strain>
    </source>
</reference>
<sequence length="730" mass="79583">MVLNRVVVCFLCGLVVGLAHLGLLVGDVPACNQTRPTQGLLNIDITSRALHASILAVTLIALAAVDASAQWASDAAFGVLVLFIVLPLIWWWGIFPLASDLGLWCLEQVDVYALGGASHVSASRSLWRVLAGVSSALVGFAIMGANESGPNVADALTWSIFPALALAIDARMWRACLHAIRPQHQRVKPSSGDTAIPFGDEQAHAPASAPLAAPAFLLGRVVVWLVALALAISLAHADLAQSSAAWDNLRLAFALVGLVVCVLASLLAAAQQPLVLGWLANPIYKEVLYLDPCTSFGRYGLNLLSYGMALLLLLIFKGGADQLMSDCFVTSHPQVIIVLFVDRYAAWGPLVALAYPVQLLLVSLLLDRVLKFVDLVRFMAVTTVTHWRIKPMRLRQSPVLIAWNVIALPLNLGLAGLAALLDASVMPLFGLPFFVLASPRSRRFWQHVGGQSDAQEAVYYSEICSTVADALITAYRRGALGHCRMGEVLLLRFENRMMMVHLLEAGLFHAVFLVQGLELTETSCHTTEATHLEEVLDYVLPEKKRGLGMWKPLTPQGLVGLYNGALPHSVNRAKLPSKVKQLVVRASRLAIKLALDLAVVGDETVQDLEELAADLRALDRDVHLGRSEDALWYRAIRERKQQLFALAIEEQVVQSHLVTSGHVRVRAVRLNAEAVRGQWANMALELLFLTNDDEERYSIQAHRSLLRNLTLQSAEPPLGYPVFSQVMAAS</sequence>
<dbReference type="PANTHER" id="PTHR12372">
    <property type="entry name" value="PECANEX"/>
    <property type="match status" value="1"/>
</dbReference>
<proteinExistence type="inferred from homology"/>
<evidence type="ECO:0000256" key="4">
    <source>
        <dbReference type="ARBA" id="ARBA00022989"/>
    </source>
</evidence>
<feature type="transmembrane region" description="Helical" evidence="6">
    <location>
        <begin position="45"/>
        <end position="65"/>
    </location>
</feature>
<gene>
    <name evidence="8" type="ORF">MONBRDRAFT_36307</name>
</gene>